<gene>
    <name evidence="2" type="ORF">ACN38_g11119</name>
</gene>
<keyword evidence="1" id="KW-0472">Membrane</keyword>
<evidence type="ECO:0000313" key="3">
    <source>
        <dbReference type="Proteomes" id="UP000037696"/>
    </source>
</evidence>
<accession>A0A0M8NZB0</accession>
<sequence>MRDGYLGGFALAKFRLSSDNTSPDLMSACFVWSFMSEITSKPPKARNEVPSYILHNCSGLPGSLIRMFVLFAIYFTYFFFIVLCDEIDCIAFPPCPGYVVTWEC</sequence>
<reference evidence="2 3" key="1">
    <citation type="submission" date="2015-08" db="EMBL/GenBank/DDBJ databases">
        <title>Genome sequencing of Penicillium nordicum.</title>
        <authorList>
            <person name="Nguyen H.D."/>
            <person name="Seifert K.A."/>
        </authorList>
    </citation>
    <scope>NUCLEOTIDE SEQUENCE [LARGE SCALE GENOMIC DNA]</scope>
    <source>
        <strain evidence="2 3">DAOMC 185683</strain>
    </source>
</reference>
<comment type="caution">
    <text evidence="2">The sequence shown here is derived from an EMBL/GenBank/DDBJ whole genome shotgun (WGS) entry which is preliminary data.</text>
</comment>
<evidence type="ECO:0000313" key="2">
    <source>
        <dbReference type="EMBL" id="KOS38064.1"/>
    </source>
</evidence>
<keyword evidence="3" id="KW-1185">Reference proteome</keyword>
<keyword evidence="1" id="KW-1133">Transmembrane helix</keyword>
<dbReference type="AlphaFoldDB" id="A0A0M8NZB0"/>
<protein>
    <submittedName>
        <fullName evidence="2">Uncharacterized protein</fullName>
    </submittedName>
</protein>
<feature type="transmembrane region" description="Helical" evidence="1">
    <location>
        <begin position="64"/>
        <end position="83"/>
    </location>
</feature>
<proteinExistence type="predicted"/>
<name>A0A0M8NZB0_9EURO</name>
<dbReference type="EMBL" id="LHQQ01000274">
    <property type="protein sequence ID" value="KOS38064.1"/>
    <property type="molecule type" value="Genomic_DNA"/>
</dbReference>
<evidence type="ECO:0000256" key="1">
    <source>
        <dbReference type="SAM" id="Phobius"/>
    </source>
</evidence>
<keyword evidence="1" id="KW-0812">Transmembrane</keyword>
<organism evidence="2 3">
    <name type="scientific">Penicillium nordicum</name>
    <dbReference type="NCBI Taxonomy" id="229535"/>
    <lineage>
        <taxon>Eukaryota</taxon>
        <taxon>Fungi</taxon>
        <taxon>Dikarya</taxon>
        <taxon>Ascomycota</taxon>
        <taxon>Pezizomycotina</taxon>
        <taxon>Eurotiomycetes</taxon>
        <taxon>Eurotiomycetidae</taxon>
        <taxon>Eurotiales</taxon>
        <taxon>Aspergillaceae</taxon>
        <taxon>Penicillium</taxon>
    </lineage>
</organism>
<dbReference type="Proteomes" id="UP000037696">
    <property type="component" value="Unassembled WGS sequence"/>
</dbReference>